<dbReference type="KEGG" id="eaz:JHT90_13710"/>
<evidence type="ECO:0000259" key="1">
    <source>
        <dbReference type="Pfam" id="PF05268"/>
    </source>
</evidence>
<reference evidence="2 3" key="1">
    <citation type="submission" date="2021-01" db="EMBL/GenBank/DDBJ databases">
        <title>Entomomonas sp. F2A isolated from a house cricket (Acheta domesticus).</title>
        <authorList>
            <person name="Spergser J."/>
            <person name="Busse H.-J."/>
        </authorList>
    </citation>
    <scope>NUCLEOTIDE SEQUENCE [LARGE SCALE GENOMIC DNA]</scope>
    <source>
        <strain evidence="2 3">F2A</strain>
    </source>
</reference>
<name>A0A974RWP3_9GAMM</name>
<dbReference type="Pfam" id="PF05268">
    <property type="entry name" value="GP38"/>
    <property type="match status" value="1"/>
</dbReference>
<evidence type="ECO:0000313" key="2">
    <source>
        <dbReference type="EMBL" id="QQP85416.1"/>
    </source>
</evidence>
<dbReference type="RefSeq" id="WP_201091998.1">
    <property type="nucleotide sequence ID" value="NZ_CP067393.1"/>
</dbReference>
<evidence type="ECO:0000313" key="3">
    <source>
        <dbReference type="Proteomes" id="UP000595278"/>
    </source>
</evidence>
<proteinExistence type="predicted"/>
<sequence length="283" mass="29889">MTILFKKNNQWLPIKNIYSYQNNHWKSIKQCYVKQSGIWQNVWQNTIIFINDIPQTSISIFELMGSPSKSGDYIFINNAEITANYGEPALKTGIFPKKSKLTIINNSYIRGHGGNGGKSRTDGEPGGDAILIEYPCIIDNNNGYLYGGGGGGGGFWVSYSSDDSFWYALGGSGGAGSISGISVENLTGSIGNPTTVINPTNGTINNGGGFGQTAYTGNPPATYKSGAGGGLGKAGETATLYSGGGKVRHKLYSGGAGGLAVNKNNFEVTVLNINEENIKGEIL</sequence>
<protein>
    <recommendedName>
        <fullName evidence="1">Receptor-recognising protein Gp38 domain-containing protein</fullName>
    </recommendedName>
</protein>
<organism evidence="2 3">
    <name type="scientific">Entomomonas asaccharolytica</name>
    <dbReference type="NCBI Taxonomy" id="2785331"/>
    <lineage>
        <taxon>Bacteria</taxon>
        <taxon>Pseudomonadati</taxon>
        <taxon>Pseudomonadota</taxon>
        <taxon>Gammaproteobacteria</taxon>
        <taxon>Pseudomonadales</taxon>
        <taxon>Pseudomonadaceae</taxon>
        <taxon>Entomomonas</taxon>
    </lineage>
</organism>
<gene>
    <name evidence="2" type="ORF">JHT90_13710</name>
</gene>
<dbReference type="AlphaFoldDB" id="A0A974RWP3"/>
<dbReference type="InterPro" id="IPR007932">
    <property type="entry name" value="Receptor-recog_Gp38"/>
</dbReference>
<keyword evidence="3" id="KW-1185">Reference proteome</keyword>
<dbReference type="Proteomes" id="UP000595278">
    <property type="component" value="Chromosome"/>
</dbReference>
<feature type="domain" description="Receptor-recognising protein Gp38" evidence="1">
    <location>
        <begin position="74"/>
        <end position="280"/>
    </location>
</feature>
<accession>A0A974RWP3</accession>
<dbReference type="EMBL" id="CP067393">
    <property type="protein sequence ID" value="QQP85416.1"/>
    <property type="molecule type" value="Genomic_DNA"/>
</dbReference>